<dbReference type="InterPro" id="IPR016032">
    <property type="entry name" value="Sig_transdc_resp-reg_C-effctor"/>
</dbReference>
<dbReference type="SUPFAM" id="SSF46894">
    <property type="entry name" value="C-terminal effector domain of the bipartite response regulators"/>
    <property type="match status" value="1"/>
</dbReference>
<dbReference type="EMBL" id="JABJXA010000185">
    <property type="protein sequence ID" value="MBB1261560.1"/>
    <property type="molecule type" value="Genomic_DNA"/>
</dbReference>
<keyword evidence="5" id="KW-0804">Transcription</keyword>
<accession>A0A7W3X0B6</accession>
<dbReference type="SUPFAM" id="SSF48452">
    <property type="entry name" value="TPR-like"/>
    <property type="match status" value="3"/>
</dbReference>
<dbReference type="GO" id="GO:0000160">
    <property type="term" value="P:phosphorelay signal transduction system"/>
    <property type="evidence" value="ECO:0007669"/>
    <property type="project" value="UniProtKB-KW"/>
</dbReference>
<dbReference type="Pfam" id="PF13424">
    <property type="entry name" value="TPR_12"/>
    <property type="match status" value="2"/>
</dbReference>
<dbReference type="SMART" id="SM01043">
    <property type="entry name" value="BTAD"/>
    <property type="match status" value="1"/>
</dbReference>
<reference evidence="10" key="1">
    <citation type="submission" date="2020-05" db="EMBL/GenBank/DDBJ databases">
        <title>Classification of alakaliphilic streptomycetes isolated from an alkaline soil next to Lonar Crater, India and a proposal for the recognition of Streptomyces alkaliterrae sp. nov.</title>
        <authorList>
            <person name="Golinska P."/>
        </authorList>
    </citation>
    <scope>NUCLEOTIDE SEQUENCE [LARGE SCALE GENOMIC DNA]</scope>
    <source>
        <strain evidence="10">OF8</strain>
    </source>
</reference>
<dbReference type="GO" id="GO:0003677">
    <property type="term" value="F:DNA binding"/>
    <property type="evidence" value="ECO:0007669"/>
    <property type="project" value="UniProtKB-UniRule"/>
</dbReference>
<dbReference type="PRINTS" id="PR00364">
    <property type="entry name" value="DISEASERSIST"/>
</dbReference>
<evidence type="ECO:0000256" key="2">
    <source>
        <dbReference type="ARBA" id="ARBA00023012"/>
    </source>
</evidence>
<comment type="similarity">
    <text evidence="1">Belongs to the AfsR/DnrI/RedD regulatory family.</text>
</comment>
<keyword evidence="4 6" id="KW-0238">DNA-binding</keyword>
<dbReference type="Gene3D" id="3.40.50.300">
    <property type="entry name" value="P-loop containing nucleotide triphosphate hydrolases"/>
    <property type="match status" value="1"/>
</dbReference>
<feature type="domain" description="OmpR/PhoB-type" evidence="8">
    <location>
        <begin position="24"/>
        <end position="129"/>
    </location>
</feature>
<dbReference type="AlphaFoldDB" id="A0A7W3X0B6"/>
<keyword evidence="3" id="KW-0805">Transcription regulation</keyword>
<dbReference type="GO" id="GO:0006355">
    <property type="term" value="P:regulation of DNA-templated transcription"/>
    <property type="evidence" value="ECO:0007669"/>
    <property type="project" value="InterPro"/>
</dbReference>
<dbReference type="SMART" id="SM00028">
    <property type="entry name" value="TPR"/>
    <property type="match status" value="6"/>
</dbReference>
<dbReference type="Proteomes" id="UP000517765">
    <property type="component" value="Unassembled WGS sequence"/>
</dbReference>
<evidence type="ECO:0000259" key="8">
    <source>
        <dbReference type="PROSITE" id="PS51755"/>
    </source>
</evidence>
<dbReference type="InterPro" id="IPR051677">
    <property type="entry name" value="AfsR-DnrI-RedD_regulator"/>
</dbReference>
<evidence type="ECO:0000256" key="7">
    <source>
        <dbReference type="SAM" id="MobiDB-lite"/>
    </source>
</evidence>
<protein>
    <submittedName>
        <fullName evidence="9">Tetratricopeptide repeat protein</fullName>
    </submittedName>
</protein>
<dbReference type="InterPro" id="IPR001867">
    <property type="entry name" value="OmpR/PhoB-type_DNA-bd"/>
</dbReference>
<dbReference type="InterPro" id="IPR036388">
    <property type="entry name" value="WH-like_DNA-bd_sf"/>
</dbReference>
<keyword evidence="2" id="KW-0902">Two-component regulatory system</keyword>
<feature type="region of interest" description="Disordered" evidence="7">
    <location>
        <begin position="292"/>
        <end position="328"/>
    </location>
</feature>
<dbReference type="Pfam" id="PF00486">
    <property type="entry name" value="Trans_reg_C"/>
    <property type="match status" value="1"/>
</dbReference>
<dbReference type="Gene3D" id="1.25.40.10">
    <property type="entry name" value="Tetratricopeptide repeat domain"/>
    <property type="match status" value="2"/>
</dbReference>
<dbReference type="SMART" id="SM00862">
    <property type="entry name" value="Trans_reg_C"/>
    <property type="match status" value="1"/>
</dbReference>
<dbReference type="InterPro" id="IPR042197">
    <property type="entry name" value="Apaf_helical"/>
</dbReference>
<dbReference type="PROSITE" id="PS51755">
    <property type="entry name" value="OMPR_PHOB"/>
    <property type="match status" value="1"/>
</dbReference>
<comment type="caution">
    <text evidence="9">The sequence shown here is derived from an EMBL/GenBank/DDBJ whole genome shotgun (WGS) entry which is preliminary data.</text>
</comment>
<dbReference type="CDD" id="cd15831">
    <property type="entry name" value="BTAD"/>
    <property type="match status" value="1"/>
</dbReference>
<sequence>MPLNRGAGDCASDPRETGDSGVAAESADTADERLRVNLLGPVEAGRGDSPLDLGPVRRQAVLAALVLRADTAVTQQRLLDDVWGDNPPGTGHRVLPSYVYALRRALDAPHTAPDRSLIRGVRGGYRFVPEGVHTDTAELAERAALARDARAAADLPAALEQLTTALALFRGEEPLSGLPGPLAEAERRRLAQQRRALHRQRVECLVDLGRHTEALDALDALAATASPTEPYDEPLAALRMRALYGSDRQAEALAAYRQTRDRLREELGVEPGEELRRIHQAVLRHDHRLLLGRPSATSSTPPDAPRTPVVPTRSGSAGPSRPTLNELPGDTACLVGREAELARLTAPAPPDAVSVAAVDGTAGVGKTALVVRAAWTLAAQHPDGCLFVDLHAYGGPHDRVSPQRALHRMLRALNGADDELPDGLDGLGGLDGLARPDAAAELGELVAAWRTATSGLRLLLVVDNVRAAQDVRPLIPAGPGSRVLVAGRQRLPGLDADVRLTVEPLGAGEAVGLLRHLLGADRADREPEAARELARRCGGLPLALRIAGARLQSRPTWTLTHLIGRMPDADRRLGELRAEDRSVESAFRVSYDQLCPDLQHAFRAVGHSPTSRFDALTPAAMLGRPRADAEDLLERLVDASLLQQPQPGRYRMHDLVRALAHRLAATRPAETTSARTAVLHLYTAAGRLASDWGPQGFPTGPRHDSAPLHPPRFRDWRDAADWLDGAGGELVDVVAHAATAGESDHACWIAEALVDHLVRQGRYHECRTALKLALACVDDATDRRMPSSLRNGMGTADFYQGRYRQAHDWFTDALRAARRDDETREQARALAGLGAVQLPLGRLADAVAHLTEAAELGARLDDDWLTGMTTCNLGVIHAQEGRHGRALEHYAAALPLAEKLGSPRLISKTLCAAAASHLALGDHTSARDALRTAAEQASQAGDPQLRATSLSRLAAAEHGRGDLRAALALHHEALATLNEHSSTTVEIEIRSRLAHTYMALGRHTEAEAEFRKAHSLPGATTHPLAQS</sequence>
<name>A0A7W3X0B6_9ACTN</name>
<dbReference type="GO" id="GO:0043531">
    <property type="term" value="F:ADP binding"/>
    <property type="evidence" value="ECO:0007669"/>
    <property type="project" value="InterPro"/>
</dbReference>
<dbReference type="Pfam" id="PF13181">
    <property type="entry name" value="TPR_8"/>
    <property type="match status" value="1"/>
</dbReference>
<dbReference type="InterPro" id="IPR027417">
    <property type="entry name" value="P-loop_NTPase"/>
</dbReference>
<gene>
    <name evidence="9" type="ORF">H3147_22505</name>
</gene>
<evidence type="ECO:0000313" key="9">
    <source>
        <dbReference type="EMBL" id="MBB1261560.1"/>
    </source>
</evidence>
<proteinExistence type="inferred from homology"/>
<evidence type="ECO:0000256" key="5">
    <source>
        <dbReference type="ARBA" id="ARBA00023163"/>
    </source>
</evidence>
<dbReference type="InterPro" id="IPR005158">
    <property type="entry name" value="BTAD"/>
</dbReference>
<dbReference type="SUPFAM" id="SSF52540">
    <property type="entry name" value="P-loop containing nucleoside triphosphate hydrolases"/>
    <property type="match status" value="1"/>
</dbReference>
<evidence type="ECO:0000256" key="4">
    <source>
        <dbReference type="ARBA" id="ARBA00023125"/>
    </source>
</evidence>
<evidence type="ECO:0000313" key="10">
    <source>
        <dbReference type="Proteomes" id="UP000517765"/>
    </source>
</evidence>
<dbReference type="Gene3D" id="1.10.8.430">
    <property type="entry name" value="Helical domain of apoptotic protease-activating factors"/>
    <property type="match status" value="1"/>
</dbReference>
<feature type="non-terminal residue" evidence="9">
    <location>
        <position position="1027"/>
    </location>
</feature>
<dbReference type="PANTHER" id="PTHR35807:SF1">
    <property type="entry name" value="TRANSCRIPTIONAL REGULATOR REDD"/>
    <property type="match status" value="1"/>
</dbReference>
<dbReference type="InterPro" id="IPR019734">
    <property type="entry name" value="TPR_rpt"/>
</dbReference>
<dbReference type="PANTHER" id="PTHR35807">
    <property type="entry name" value="TRANSCRIPTIONAL REGULATOR REDD-RELATED"/>
    <property type="match status" value="1"/>
</dbReference>
<organism evidence="9 10">
    <name type="scientific">Streptomyces alkaliterrae</name>
    <dbReference type="NCBI Taxonomy" id="2213162"/>
    <lineage>
        <taxon>Bacteria</taxon>
        <taxon>Bacillati</taxon>
        <taxon>Actinomycetota</taxon>
        <taxon>Actinomycetes</taxon>
        <taxon>Kitasatosporales</taxon>
        <taxon>Streptomycetaceae</taxon>
        <taxon>Streptomyces</taxon>
    </lineage>
</organism>
<evidence type="ECO:0000256" key="6">
    <source>
        <dbReference type="PROSITE-ProRule" id="PRU01091"/>
    </source>
</evidence>
<evidence type="ECO:0000256" key="1">
    <source>
        <dbReference type="ARBA" id="ARBA00005820"/>
    </source>
</evidence>
<evidence type="ECO:0000256" key="3">
    <source>
        <dbReference type="ARBA" id="ARBA00023015"/>
    </source>
</evidence>
<feature type="DNA-binding region" description="OmpR/PhoB-type" evidence="6">
    <location>
        <begin position="24"/>
        <end position="129"/>
    </location>
</feature>
<dbReference type="CDD" id="cd00383">
    <property type="entry name" value="trans_reg_C"/>
    <property type="match status" value="1"/>
</dbReference>
<feature type="region of interest" description="Disordered" evidence="7">
    <location>
        <begin position="1"/>
        <end position="30"/>
    </location>
</feature>
<dbReference type="InterPro" id="IPR011990">
    <property type="entry name" value="TPR-like_helical_dom_sf"/>
</dbReference>
<dbReference type="Gene3D" id="1.10.10.10">
    <property type="entry name" value="Winged helix-like DNA-binding domain superfamily/Winged helix DNA-binding domain"/>
    <property type="match status" value="1"/>
</dbReference>
<dbReference type="Pfam" id="PF03704">
    <property type="entry name" value="BTAD"/>
    <property type="match status" value="1"/>
</dbReference>